<dbReference type="AlphaFoldDB" id="A0A838BEC3"/>
<accession>A0A838BEC3</accession>
<proteinExistence type="predicted"/>
<evidence type="ECO:0000313" key="2">
    <source>
        <dbReference type="Proteomes" id="UP000558284"/>
    </source>
</evidence>
<protein>
    <recommendedName>
        <fullName evidence="3">AbiEi antitoxin C-terminal domain-containing protein</fullName>
    </recommendedName>
</protein>
<reference evidence="1 2" key="1">
    <citation type="submission" date="2020-07" db="EMBL/GenBank/DDBJ databases">
        <title>Definition of the novel symbiovar canariense within Mesorhizobium novociceri, a new species of genus Mesorhizobium nodulating Cicer canariense in the Caldera de Taburiente National Park (La Palma, Canary Islands).</title>
        <authorList>
            <person name="Leon-Barrios M."/>
            <person name="Perez-Yepez J."/>
            <person name="Flores-Felix J.D."/>
            <person name="Ramirez-Baena M.H."/>
            <person name="Pulido-Suarez L."/>
            <person name="Igual J.M."/>
            <person name="Velazquez E."/>
            <person name="Peix A."/>
        </authorList>
    </citation>
    <scope>NUCLEOTIDE SEQUENCE [LARGE SCALE GENOMIC DNA]</scope>
    <source>
        <strain evidence="1 2">CCANP35</strain>
    </source>
</reference>
<evidence type="ECO:0000313" key="1">
    <source>
        <dbReference type="EMBL" id="MBA1143874.1"/>
    </source>
</evidence>
<keyword evidence="2" id="KW-1185">Reference proteome</keyword>
<name>A0A838BEC3_9HYPH</name>
<gene>
    <name evidence="1" type="ORF">H0241_27035</name>
</gene>
<dbReference type="RefSeq" id="WP_181060860.1">
    <property type="nucleotide sequence ID" value="NZ_JACDTY010000017.1"/>
</dbReference>
<dbReference type="Proteomes" id="UP000558284">
    <property type="component" value="Unassembled WGS sequence"/>
</dbReference>
<dbReference type="EMBL" id="JACDTY010000017">
    <property type="protein sequence ID" value="MBA1143874.1"/>
    <property type="molecule type" value="Genomic_DNA"/>
</dbReference>
<evidence type="ECO:0008006" key="3">
    <source>
        <dbReference type="Google" id="ProtNLM"/>
    </source>
</evidence>
<sequence>MDSRTLTEGRARLAAVVKAAGPVVSIDDAQKALQISRTVAAKLLSRWASQGWLRRVGTGAYMPVQLELLDAEQVVEDSWILVPVLFEPAYVGGRTAAEHWDLTEQIFRDIVVYTQRRVNAPVVERQGAIFSVRHIAEAKVFGTQAVWRGRTRIAVSDIHRTMIDMLDDPAVGGGIQHVADCLGQYLHRNDRDPEKLISYAERLGNGAVFKRLGFLSERLPQGKELAEMSSTRLTKGHALLDPALECSRLVTRWRLRVPESWAGQ</sequence>
<comment type="caution">
    <text evidence="1">The sequence shown here is derived from an EMBL/GenBank/DDBJ whole genome shotgun (WGS) entry which is preliminary data.</text>
</comment>
<organism evidence="1 2">
    <name type="scientific">Mesorhizobium neociceri</name>
    <dbReference type="NCBI Taxonomy" id="1307853"/>
    <lineage>
        <taxon>Bacteria</taxon>
        <taxon>Pseudomonadati</taxon>
        <taxon>Pseudomonadota</taxon>
        <taxon>Alphaproteobacteria</taxon>
        <taxon>Hyphomicrobiales</taxon>
        <taxon>Phyllobacteriaceae</taxon>
        <taxon>Mesorhizobium</taxon>
    </lineage>
</organism>